<dbReference type="OrthoDB" id="5192592at2"/>
<feature type="transmembrane region" description="Helical" evidence="1">
    <location>
        <begin position="156"/>
        <end position="176"/>
    </location>
</feature>
<reference evidence="2 3" key="1">
    <citation type="submission" date="2019-07" db="EMBL/GenBank/DDBJ databases">
        <title>Quadrisphaera sp. strain DD2A genome sequencing and assembly.</title>
        <authorList>
            <person name="Kim I."/>
        </authorList>
    </citation>
    <scope>NUCLEOTIDE SEQUENCE [LARGE SCALE GENOMIC DNA]</scope>
    <source>
        <strain evidence="2 3">DD2A</strain>
    </source>
</reference>
<feature type="transmembrane region" description="Helical" evidence="1">
    <location>
        <begin position="240"/>
        <end position="258"/>
    </location>
</feature>
<feature type="transmembrane region" description="Helical" evidence="1">
    <location>
        <begin position="311"/>
        <end position="333"/>
    </location>
</feature>
<accession>A0A5C8Z4F5</accession>
<evidence type="ECO:0000256" key="1">
    <source>
        <dbReference type="SAM" id="Phobius"/>
    </source>
</evidence>
<dbReference type="RefSeq" id="WP_147928357.1">
    <property type="nucleotide sequence ID" value="NZ_VKAC01000017.1"/>
</dbReference>
<name>A0A5C8Z4F5_9ACTN</name>
<keyword evidence="1" id="KW-0472">Membrane</keyword>
<dbReference type="Proteomes" id="UP000321234">
    <property type="component" value="Unassembled WGS sequence"/>
</dbReference>
<gene>
    <name evidence="2" type="ORF">FMM08_21305</name>
</gene>
<evidence type="ECO:0000313" key="2">
    <source>
        <dbReference type="EMBL" id="TXR51796.1"/>
    </source>
</evidence>
<feature type="transmembrane region" description="Helical" evidence="1">
    <location>
        <begin position="215"/>
        <end position="231"/>
    </location>
</feature>
<feature type="transmembrane region" description="Helical" evidence="1">
    <location>
        <begin position="115"/>
        <end position="136"/>
    </location>
</feature>
<dbReference type="AlphaFoldDB" id="A0A5C8Z4F5"/>
<dbReference type="EMBL" id="VKAC01000017">
    <property type="protein sequence ID" value="TXR51796.1"/>
    <property type="molecule type" value="Genomic_DNA"/>
</dbReference>
<keyword evidence="1" id="KW-1133">Transmembrane helix</keyword>
<evidence type="ECO:0000313" key="3">
    <source>
        <dbReference type="Proteomes" id="UP000321234"/>
    </source>
</evidence>
<feature type="transmembrane region" description="Helical" evidence="1">
    <location>
        <begin position="84"/>
        <end position="103"/>
    </location>
</feature>
<comment type="caution">
    <text evidence="2">The sequence shown here is derived from an EMBL/GenBank/DDBJ whole genome shotgun (WGS) entry which is preliminary data.</text>
</comment>
<organism evidence="2 3">
    <name type="scientific">Quadrisphaera setariae</name>
    <dbReference type="NCBI Taxonomy" id="2593304"/>
    <lineage>
        <taxon>Bacteria</taxon>
        <taxon>Bacillati</taxon>
        <taxon>Actinomycetota</taxon>
        <taxon>Actinomycetes</taxon>
        <taxon>Kineosporiales</taxon>
        <taxon>Kineosporiaceae</taxon>
        <taxon>Quadrisphaera</taxon>
    </lineage>
</organism>
<sequence>MGEQDDDVEPRLVTRAQVQRAAESAGVPEAAGALWEALVAAPPAPAPGRRTTGAEVAVYTGGVIALLAMSVFAGSGWAQYGPRTGLVVVSSYLLVFVVVAELLRRRARRTGGGAAAAGVVAAVAVCTVPLVVYAAHAATGALRLPPYADYDAFDDWGGSAWMAMEVSAVLAAVAAWRRHRTSFLLAPLVAALGSLVLDLGDAVSSSSGGDAGRQVAAWLLAVGLAAAGVALDRRGLRREAFWPHLGALLSAGLAVLLLEGGGTPTALAYLALGAVSIAAGVALDRRVHLALGGLYLVGALSYFAFDVFGDTVLFAPALAVIGLLVLLGGVLLARRRRGGGSAALSAPSEEPGPPRPG</sequence>
<feature type="transmembrane region" description="Helical" evidence="1">
    <location>
        <begin position="289"/>
        <end position="305"/>
    </location>
</feature>
<evidence type="ECO:0008006" key="4">
    <source>
        <dbReference type="Google" id="ProtNLM"/>
    </source>
</evidence>
<feature type="transmembrane region" description="Helical" evidence="1">
    <location>
        <begin position="56"/>
        <end position="78"/>
    </location>
</feature>
<proteinExistence type="predicted"/>
<feature type="transmembrane region" description="Helical" evidence="1">
    <location>
        <begin position="183"/>
        <end position="203"/>
    </location>
</feature>
<keyword evidence="1" id="KW-0812">Transmembrane</keyword>
<protein>
    <recommendedName>
        <fullName evidence="4">DUF2157 domain-containing protein</fullName>
    </recommendedName>
</protein>
<feature type="transmembrane region" description="Helical" evidence="1">
    <location>
        <begin position="264"/>
        <end position="282"/>
    </location>
</feature>
<keyword evidence="3" id="KW-1185">Reference proteome</keyword>